<dbReference type="Pfam" id="PF04082">
    <property type="entry name" value="Fungal_trans"/>
    <property type="match status" value="1"/>
</dbReference>
<protein>
    <recommendedName>
        <fullName evidence="2">Xylanolytic transcriptional activator regulatory domain-containing protein</fullName>
    </recommendedName>
</protein>
<dbReference type="GO" id="GO:0003677">
    <property type="term" value="F:DNA binding"/>
    <property type="evidence" value="ECO:0007669"/>
    <property type="project" value="InterPro"/>
</dbReference>
<keyword evidence="1" id="KW-0539">Nucleus</keyword>
<reference evidence="3 4" key="1">
    <citation type="journal article" date="2015" name="Fungal Genet. Biol.">
        <title>Evolution of novel wood decay mechanisms in Agaricales revealed by the genome sequences of Fistulina hepatica and Cylindrobasidium torrendii.</title>
        <authorList>
            <person name="Floudas D."/>
            <person name="Held B.W."/>
            <person name="Riley R."/>
            <person name="Nagy L.G."/>
            <person name="Koehler G."/>
            <person name="Ransdell A.S."/>
            <person name="Younus H."/>
            <person name="Chow J."/>
            <person name="Chiniquy J."/>
            <person name="Lipzen A."/>
            <person name="Tritt A."/>
            <person name="Sun H."/>
            <person name="Haridas S."/>
            <person name="LaButti K."/>
            <person name="Ohm R.A."/>
            <person name="Kues U."/>
            <person name="Blanchette R.A."/>
            <person name="Grigoriev I.V."/>
            <person name="Minto R.E."/>
            <person name="Hibbett D.S."/>
        </authorList>
    </citation>
    <scope>NUCLEOTIDE SEQUENCE [LARGE SCALE GENOMIC DNA]</scope>
    <source>
        <strain evidence="3 4">FP15055 ss-10</strain>
    </source>
</reference>
<dbReference type="InterPro" id="IPR007219">
    <property type="entry name" value="XnlR_reg_dom"/>
</dbReference>
<gene>
    <name evidence="3" type="ORF">CYLTODRAFT_363801</name>
</gene>
<dbReference type="STRING" id="1314674.A0A0D7AQZ4"/>
<dbReference type="GO" id="GO:0006351">
    <property type="term" value="P:DNA-templated transcription"/>
    <property type="evidence" value="ECO:0007669"/>
    <property type="project" value="InterPro"/>
</dbReference>
<evidence type="ECO:0000313" key="4">
    <source>
        <dbReference type="Proteomes" id="UP000054007"/>
    </source>
</evidence>
<dbReference type="AlphaFoldDB" id="A0A0D7AQZ4"/>
<feature type="domain" description="Xylanolytic transcriptional activator regulatory" evidence="2">
    <location>
        <begin position="27"/>
        <end position="150"/>
    </location>
</feature>
<accession>A0A0D7AQZ4</accession>
<dbReference type="PANTHER" id="PTHR46910">
    <property type="entry name" value="TRANSCRIPTION FACTOR PDR1"/>
    <property type="match status" value="1"/>
</dbReference>
<keyword evidence="4" id="KW-1185">Reference proteome</keyword>
<evidence type="ECO:0000313" key="3">
    <source>
        <dbReference type="EMBL" id="KIY60662.1"/>
    </source>
</evidence>
<dbReference type="GO" id="GO:0003700">
    <property type="term" value="F:DNA-binding transcription factor activity"/>
    <property type="evidence" value="ECO:0007669"/>
    <property type="project" value="InterPro"/>
</dbReference>
<sequence length="162" mass="18246">MQREAQLQDTVASRYQFPEPGLRTSLIDLYFVCRNHFIPLLHRPSFKSSVTQGVHLHDRGFGSAVLLVCAIASRHSDDPRVLLENDTSGRQSTGWKYFIQVPAFETGVSSWPTLYRLQCCALAAIYTQSRSIPLGFWTMSGIGLKIAQDSLHYIDDNRPSVT</sequence>
<proteinExistence type="predicted"/>
<evidence type="ECO:0000259" key="2">
    <source>
        <dbReference type="Pfam" id="PF04082"/>
    </source>
</evidence>
<dbReference type="Proteomes" id="UP000054007">
    <property type="component" value="Unassembled WGS sequence"/>
</dbReference>
<evidence type="ECO:0000256" key="1">
    <source>
        <dbReference type="ARBA" id="ARBA00023242"/>
    </source>
</evidence>
<name>A0A0D7AQZ4_9AGAR</name>
<dbReference type="PANTHER" id="PTHR46910:SF38">
    <property type="entry name" value="ZN(2)-C6 FUNGAL-TYPE DOMAIN-CONTAINING PROTEIN"/>
    <property type="match status" value="1"/>
</dbReference>
<dbReference type="EMBL" id="KN881389">
    <property type="protein sequence ID" value="KIY60662.1"/>
    <property type="molecule type" value="Genomic_DNA"/>
</dbReference>
<organism evidence="3 4">
    <name type="scientific">Cylindrobasidium torrendii FP15055 ss-10</name>
    <dbReference type="NCBI Taxonomy" id="1314674"/>
    <lineage>
        <taxon>Eukaryota</taxon>
        <taxon>Fungi</taxon>
        <taxon>Dikarya</taxon>
        <taxon>Basidiomycota</taxon>
        <taxon>Agaricomycotina</taxon>
        <taxon>Agaricomycetes</taxon>
        <taxon>Agaricomycetidae</taxon>
        <taxon>Agaricales</taxon>
        <taxon>Marasmiineae</taxon>
        <taxon>Physalacriaceae</taxon>
        <taxon>Cylindrobasidium</taxon>
    </lineage>
</organism>
<dbReference type="OrthoDB" id="4456959at2759"/>
<dbReference type="GO" id="GO:0008270">
    <property type="term" value="F:zinc ion binding"/>
    <property type="evidence" value="ECO:0007669"/>
    <property type="project" value="InterPro"/>
</dbReference>
<dbReference type="InterPro" id="IPR050987">
    <property type="entry name" value="AtrR-like"/>
</dbReference>
<dbReference type="CDD" id="cd12148">
    <property type="entry name" value="fungal_TF_MHR"/>
    <property type="match status" value="1"/>
</dbReference>